<evidence type="ECO:0000313" key="2">
    <source>
        <dbReference type="Proteomes" id="UP000182152"/>
    </source>
</evidence>
<accession>A0A1L8WD28</accession>
<sequence length="328" mass="38455">MEKLFEEKKTKKNRKRLKKMEKLIEEQGLDAAFASLATNFYDEKTITFIMKNLELPPWIDRQQKTSQLIKNNKTNIGMRELEVESFNDLIKEHGEATAFKFLANGFHDAETIAFIMKKLELPPSIDRQKATNRLIQKNKTLREEIIENFNQILAEKGCNDLLKGHNTDNDFTVICNGRRDAKGIKSIIDHLNLPESINRIELANKFIKTNRICLALVYKLNPMLEKLCDKQAIDSVFKQMQLPEHIEKEFYPIIIKKALAQHQLDVEKYQENYKNEIRIQKKIAYAKALQNEIKRDPNSIYFKKLQAQEQSTNHVSVRQQKKISDRNH</sequence>
<keyword evidence="2" id="KW-1185">Reference proteome</keyword>
<dbReference type="Proteomes" id="UP000182152">
    <property type="component" value="Unassembled WGS sequence"/>
</dbReference>
<proteinExistence type="predicted"/>
<evidence type="ECO:0000313" key="1">
    <source>
        <dbReference type="EMBL" id="OJG78916.1"/>
    </source>
</evidence>
<comment type="caution">
    <text evidence="1">The sequence shown here is derived from an EMBL/GenBank/DDBJ whole genome shotgun (WGS) entry which is preliminary data.</text>
</comment>
<gene>
    <name evidence="1" type="ORF">RV14_GL001084</name>
</gene>
<dbReference type="AlphaFoldDB" id="A0A1L8WD28"/>
<reference evidence="1 2" key="1">
    <citation type="submission" date="2014-12" db="EMBL/GenBank/DDBJ databases">
        <title>Draft genome sequences of 29 type strains of Enterococci.</title>
        <authorList>
            <person name="Zhong Z."/>
            <person name="Sun Z."/>
            <person name="Liu W."/>
            <person name="Zhang W."/>
            <person name="Zhang H."/>
        </authorList>
    </citation>
    <scope>NUCLEOTIDE SEQUENCE [LARGE SCALE GENOMIC DNA]</scope>
    <source>
        <strain evidence="1 2">DSM 15687</strain>
    </source>
</reference>
<organism evidence="1 2">
    <name type="scientific">Enterococcus ratti</name>
    <dbReference type="NCBI Taxonomy" id="150033"/>
    <lineage>
        <taxon>Bacteria</taxon>
        <taxon>Bacillati</taxon>
        <taxon>Bacillota</taxon>
        <taxon>Bacilli</taxon>
        <taxon>Lactobacillales</taxon>
        <taxon>Enterococcaceae</taxon>
        <taxon>Enterococcus</taxon>
    </lineage>
</organism>
<dbReference type="EMBL" id="JXLB01000021">
    <property type="protein sequence ID" value="OJG78916.1"/>
    <property type="molecule type" value="Genomic_DNA"/>
</dbReference>
<protein>
    <submittedName>
        <fullName evidence="1">Uncharacterized protein</fullName>
    </submittedName>
</protein>
<name>A0A1L8WD28_9ENTE</name>